<gene>
    <name evidence="13" type="primary">CHT4</name>
    <name evidence="13" type="ORF">PICST_31390</name>
</gene>
<dbReference type="OMA" id="FYYCSGG"/>
<evidence type="ECO:0000256" key="4">
    <source>
        <dbReference type="ARBA" id="ARBA00022525"/>
    </source>
</evidence>
<evidence type="ECO:0000256" key="11">
    <source>
        <dbReference type="RuleBase" id="RU004453"/>
    </source>
</evidence>
<dbReference type="InterPro" id="IPR001223">
    <property type="entry name" value="Glyco_hydro18_cat"/>
</dbReference>
<keyword evidence="7" id="KW-0119">Carbohydrate metabolism</keyword>
<dbReference type="Pfam" id="PF00704">
    <property type="entry name" value="Glyco_hydro_18"/>
    <property type="match status" value="1"/>
</dbReference>
<dbReference type="InterPro" id="IPR050314">
    <property type="entry name" value="Glycosyl_Hydrlase_18"/>
</dbReference>
<name>A3LTF6_PICST</name>
<feature type="domain" description="GH18" evidence="12">
    <location>
        <begin position="39"/>
        <end position="397"/>
    </location>
</feature>
<evidence type="ECO:0000256" key="6">
    <source>
        <dbReference type="ARBA" id="ARBA00023024"/>
    </source>
</evidence>
<dbReference type="OrthoDB" id="76388at2759"/>
<dbReference type="GO" id="GO:0000272">
    <property type="term" value="P:polysaccharide catabolic process"/>
    <property type="evidence" value="ECO:0007669"/>
    <property type="project" value="UniProtKB-KW"/>
</dbReference>
<dbReference type="InterPro" id="IPR017853">
    <property type="entry name" value="GH"/>
</dbReference>
<evidence type="ECO:0000256" key="10">
    <source>
        <dbReference type="RuleBase" id="RU000489"/>
    </source>
</evidence>
<dbReference type="EMBL" id="CP000498">
    <property type="protein sequence ID" value="ABN66063.2"/>
    <property type="molecule type" value="Genomic_DNA"/>
</dbReference>
<comment type="subcellular location">
    <subcellularLocation>
        <location evidence="2">Secreted</location>
    </subcellularLocation>
</comment>
<dbReference type="InterPro" id="IPR029070">
    <property type="entry name" value="Chitinase_insertion_sf"/>
</dbReference>
<dbReference type="RefSeq" id="XP_001384092.2">
    <property type="nucleotide sequence ID" value="XM_001384055.1"/>
</dbReference>
<evidence type="ECO:0000256" key="7">
    <source>
        <dbReference type="ARBA" id="ARBA00023277"/>
    </source>
</evidence>
<dbReference type="eggNOG" id="KOG2806">
    <property type="taxonomic scope" value="Eukaryota"/>
</dbReference>
<evidence type="ECO:0000256" key="5">
    <source>
        <dbReference type="ARBA" id="ARBA00022801"/>
    </source>
</evidence>
<dbReference type="PANTHER" id="PTHR11177:SF317">
    <property type="entry name" value="CHITINASE 12-RELATED"/>
    <property type="match status" value="1"/>
</dbReference>
<evidence type="ECO:0000256" key="2">
    <source>
        <dbReference type="ARBA" id="ARBA00004613"/>
    </source>
</evidence>
<dbReference type="PROSITE" id="PS01095">
    <property type="entry name" value="GH18_1"/>
    <property type="match status" value="1"/>
</dbReference>
<dbReference type="KEGG" id="pic:PICST_31390"/>
<dbReference type="GeneID" id="4838457"/>
<dbReference type="STRING" id="322104.A3LTF6"/>
<keyword evidence="14" id="KW-1185">Reference proteome</keyword>
<organism evidence="13 14">
    <name type="scientific">Scheffersomyces stipitis (strain ATCC 58785 / CBS 6054 / NBRC 10063 / NRRL Y-11545)</name>
    <name type="common">Yeast</name>
    <name type="synonym">Pichia stipitis</name>
    <dbReference type="NCBI Taxonomy" id="322104"/>
    <lineage>
        <taxon>Eukaryota</taxon>
        <taxon>Fungi</taxon>
        <taxon>Dikarya</taxon>
        <taxon>Ascomycota</taxon>
        <taxon>Saccharomycotina</taxon>
        <taxon>Pichiomycetes</taxon>
        <taxon>Debaryomycetaceae</taxon>
        <taxon>Scheffersomyces</taxon>
    </lineage>
</organism>
<dbReference type="SUPFAM" id="SSF51445">
    <property type="entry name" value="(Trans)glycosidases"/>
    <property type="match status" value="1"/>
</dbReference>
<dbReference type="FunFam" id="3.20.20.80:FF:000075">
    <property type="entry name" value="Sporulation-specific chitinase"/>
    <property type="match status" value="1"/>
</dbReference>
<dbReference type="AlphaFoldDB" id="A3LTF6"/>
<dbReference type="PANTHER" id="PTHR11177">
    <property type="entry name" value="CHITINASE"/>
    <property type="match status" value="1"/>
</dbReference>
<dbReference type="GO" id="GO:0006032">
    <property type="term" value="P:chitin catabolic process"/>
    <property type="evidence" value="ECO:0007669"/>
    <property type="project" value="UniProtKB-KW"/>
</dbReference>
<dbReference type="InterPro" id="IPR011583">
    <property type="entry name" value="Chitinase_II/V-like_cat"/>
</dbReference>
<evidence type="ECO:0000313" key="13">
    <source>
        <dbReference type="EMBL" id="ABN66063.2"/>
    </source>
</evidence>
<evidence type="ECO:0000256" key="3">
    <source>
        <dbReference type="ARBA" id="ARBA00012729"/>
    </source>
</evidence>
<dbReference type="InParanoid" id="A3LTF6"/>
<keyword evidence="4" id="KW-0964">Secreted</keyword>
<dbReference type="Proteomes" id="UP000002258">
    <property type="component" value="Chromosome 4"/>
</dbReference>
<evidence type="ECO:0000256" key="9">
    <source>
        <dbReference type="ARBA" id="ARBA00023326"/>
    </source>
</evidence>
<comment type="similarity">
    <text evidence="11">Belongs to the glycosyl hydrolase 18 family.</text>
</comment>
<dbReference type="PROSITE" id="PS51910">
    <property type="entry name" value="GH18_2"/>
    <property type="match status" value="1"/>
</dbReference>
<reference evidence="13 14" key="1">
    <citation type="journal article" date="2007" name="Nat. Biotechnol.">
        <title>Genome sequence of the lignocellulose-bioconverting and xylose-fermenting yeast Pichia stipitis.</title>
        <authorList>
            <person name="Jeffries T.W."/>
            <person name="Grigoriev I.V."/>
            <person name="Grimwood J."/>
            <person name="Laplaza J.M."/>
            <person name="Aerts A."/>
            <person name="Salamov A."/>
            <person name="Schmutz J."/>
            <person name="Lindquist E."/>
            <person name="Dehal P."/>
            <person name="Shapiro H."/>
            <person name="Jin Y.S."/>
            <person name="Passoth V."/>
            <person name="Richardson P.M."/>
        </authorList>
    </citation>
    <scope>NUCLEOTIDE SEQUENCE [LARGE SCALE GENOMIC DNA]</scope>
    <source>
        <strain evidence="14">ATCC 58785 / CBS 6054 / NBRC 10063 / NRRL Y-11545</strain>
    </source>
</reference>
<comment type="catalytic activity">
    <reaction evidence="1">
        <text>Random endo-hydrolysis of N-acetyl-beta-D-glucosaminide (1-&gt;4)-beta-linkages in chitin and chitodextrins.</text>
        <dbReference type="EC" id="3.2.1.14"/>
    </reaction>
</comment>
<dbReference type="HOGENOM" id="CLU_002833_1_0_1"/>
<sequence>MLHKLSSKVSDRIHKYNSLSQDKNQQAFQIAGKDDCKGYKSCVYFSNWSVYGRKHFAIDIPVEFVTHVFYAFITIDANTGNVKFTDEWCDLQLPLESPVSSNQKVTGSIQQLFQMKQLNRHLKVVMSIGGWGTEHLFQAVTSDHAKLDNFINSAVKFVCEYGFDGIDIDWEYPRNTHECKQLVKLLSGLKQKLNLVSPDYLLTIASPGGDENIEVLDFPELDKYLSFWNVMCYDFCGEGWSTRTGYHSNLYGNNGDNNLSASNIIEKYIQHGVSPQKLILGMPLYGRVFHGASSPTVGHSFTKEILPGSVNGDTCDYKSLPISQESFDEKTGSCSYYDSQTKQLFVYDNPQVARMKADFTSKYKLGGGMWWDSCGDVAIKEKERSLIYNYIQQLGGSAALEKTPNHI</sequence>
<evidence type="ECO:0000313" key="14">
    <source>
        <dbReference type="Proteomes" id="UP000002258"/>
    </source>
</evidence>
<accession>A3LTF6</accession>
<dbReference type="InterPro" id="IPR001579">
    <property type="entry name" value="Glyco_hydro_18_chit_AS"/>
</dbReference>
<evidence type="ECO:0000256" key="8">
    <source>
        <dbReference type="ARBA" id="ARBA00023295"/>
    </source>
</evidence>
<keyword evidence="9" id="KW-0624">Polysaccharide degradation</keyword>
<keyword evidence="8 10" id="KW-0326">Glycosidase</keyword>
<dbReference type="GO" id="GO:0008843">
    <property type="term" value="F:endochitinase activity"/>
    <property type="evidence" value="ECO:0007669"/>
    <property type="project" value="UniProtKB-EC"/>
</dbReference>
<dbReference type="SMART" id="SM00636">
    <property type="entry name" value="Glyco_18"/>
    <property type="match status" value="1"/>
</dbReference>
<dbReference type="GO" id="GO:0005576">
    <property type="term" value="C:extracellular region"/>
    <property type="evidence" value="ECO:0007669"/>
    <property type="project" value="UniProtKB-SubCell"/>
</dbReference>
<dbReference type="Gene3D" id="3.10.50.10">
    <property type="match status" value="1"/>
</dbReference>
<dbReference type="FunCoup" id="A3LTF6">
    <property type="interactions" value="600"/>
</dbReference>
<keyword evidence="6" id="KW-0146">Chitin degradation</keyword>
<dbReference type="EC" id="3.2.1.14" evidence="3"/>
<keyword evidence="5 10" id="KW-0378">Hydrolase</keyword>
<evidence type="ECO:0000259" key="12">
    <source>
        <dbReference type="PROSITE" id="PS51910"/>
    </source>
</evidence>
<evidence type="ECO:0000256" key="1">
    <source>
        <dbReference type="ARBA" id="ARBA00000822"/>
    </source>
</evidence>
<dbReference type="CDD" id="cd06548">
    <property type="entry name" value="GH18_chitinase"/>
    <property type="match status" value="1"/>
</dbReference>
<protein>
    <recommendedName>
        <fullName evidence="3">chitinase</fullName>
        <ecNumber evidence="3">3.2.1.14</ecNumber>
    </recommendedName>
</protein>
<proteinExistence type="inferred from homology"/>
<dbReference type="GO" id="GO:0008061">
    <property type="term" value="F:chitin binding"/>
    <property type="evidence" value="ECO:0007669"/>
    <property type="project" value="InterPro"/>
</dbReference>
<dbReference type="Gene3D" id="3.20.20.80">
    <property type="entry name" value="Glycosidases"/>
    <property type="match status" value="1"/>
</dbReference>